<keyword evidence="2" id="KW-1185">Reference proteome</keyword>
<dbReference type="SUPFAM" id="SSF100950">
    <property type="entry name" value="NagB/RpiA/CoA transferase-like"/>
    <property type="match status" value="1"/>
</dbReference>
<evidence type="ECO:0000313" key="1">
    <source>
        <dbReference type="EMBL" id="RQW64990.1"/>
    </source>
</evidence>
<evidence type="ECO:0000313" key="2">
    <source>
        <dbReference type="Proteomes" id="UP000281112"/>
    </source>
</evidence>
<accession>A0A3N9TL37</accession>
<dbReference type="AlphaFoldDB" id="A0A3N9TL37"/>
<protein>
    <recommendedName>
        <fullName evidence="3">Glucosamine-6-phosphate deaminase</fullName>
    </recommendedName>
</protein>
<proteinExistence type="predicted"/>
<sequence length="299" mass="32560">MSTISQDKNTWIATEHAPITLPAAKSIVPTILPDEQSVGLAMFEQLQQVARNKQGDINIALLGGRGAQALHKYLGKLAQGTSIDPLLARLNVFTQDALAPMRMGNGLSFVRDFERLLGADFFRKIKSFTPMVTETDDIRAEMQRYLETMQTLGGLDIFFIGHGPEAEGASHLAYIKPNSGASSNDIAGIIPISSTILEHHISKFKAGGTDVDTQDELECRRAKFILTLGPAAILSAKKVVQSVVDADTAPAKKVTYQNVLNTAISDDPKQRLAQLDANPGLWVRFHPDVISYVLPNVLE</sequence>
<reference evidence="1 2" key="1">
    <citation type="submission" date="2018-11" db="EMBL/GenBank/DDBJ databases">
        <title>Vibrio LJC006 sp. nov., isolated from seawater during the bloom of the enteromorpha.</title>
        <authorList>
            <person name="Liang J."/>
        </authorList>
    </citation>
    <scope>NUCLEOTIDE SEQUENCE [LARGE SCALE GENOMIC DNA]</scope>
    <source>
        <strain evidence="1 2">LJC006</strain>
    </source>
</reference>
<gene>
    <name evidence="1" type="ORF">EES38_02860</name>
</gene>
<dbReference type="Gene3D" id="3.40.50.1360">
    <property type="match status" value="1"/>
</dbReference>
<dbReference type="OrthoDB" id="834189at2"/>
<dbReference type="InterPro" id="IPR037171">
    <property type="entry name" value="NagB/RpiA_transferase-like"/>
</dbReference>
<organism evidence="1 2">
    <name type="scientific">Vibrio viridaestus</name>
    <dbReference type="NCBI Taxonomy" id="2487322"/>
    <lineage>
        <taxon>Bacteria</taxon>
        <taxon>Pseudomonadati</taxon>
        <taxon>Pseudomonadota</taxon>
        <taxon>Gammaproteobacteria</taxon>
        <taxon>Vibrionales</taxon>
        <taxon>Vibrionaceae</taxon>
        <taxon>Vibrio</taxon>
    </lineage>
</organism>
<dbReference type="RefSeq" id="WP_124935641.1">
    <property type="nucleotide sequence ID" value="NZ_RJVQ01000001.1"/>
</dbReference>
<dbReference type="Proteomes" id="UP000281112">
    <property type="component" value="Unassembled WGS sequence"/>
</dbReference>
<evidence type="ECO:0008006" key="3">
    <source>
        <dbReference type="Google" id="ProtNLM"/>
    </source>
</evidence>
<dbReference type="EMBL" id="RJVQ01000001">
    <property type="protein sequence ID" value="RQW64990.1"/>
    <property type="molecule type" value="Genomic_DNA"/>
</dbReference>
<name>A0A3N9TL37_9VIBR</name>
<comment type="caution">
    <text evidence="1">The sequence shown here is derived from an EMBL/GenBank/DDBJ whole genome shotgun (WGS) entry which is preliminary data.</text>
</comment>